<evidence type="ECO:0000256" key="16">
    <source>
        <dbReference type="ARBA" id="ARBA00023136"/>
    </source>
</evidence>
<evidence type="ECO:0000256" key="11">
    <source>
        <dbReference type="ARBA" id="ARBA00022840"/>
    </source>
</evidence>
<dbReference type="GO" id="GO:0005789">
    <property type="term" value="C:endoplasmic reticulum membrane"/>
    <property type="evidence" value="ECO:0007669"/>
    <property type="project" value="UniProtKB-SubCell"/>
</dbReference>
<feature type="domain" description="RNase III" evidence="20">
    <location>
        <begin position="1050"/>
        <end position="1204"/>
    </location>
</feature>
<dbReference type="GO" id="GO:0003723">
    <property type="term" value="F:RNA binding"/>
    <property type="evidence" value="ECO:0007669"/>
    <property type="project" value="UniProtKB-UniRule"/>
</dbReference>
<dbReference type="GO" id="GO:0004525">
    <property type="term" value="F:ribonuclease III activity"/>
    <property type="evidence" value="ECO:0007669"/>
    <property type="project" value="InterPro"/>
</dbReference>
<dbReference type="InterPro" id="IPR005034">
    <property type="entry name" value="Dicer_dimerisation"/>
</dbReference>
<dbReference type="InterPro" id="IPR027417">
    <property type="entry name" value="P-loop_NTPase"/>
</dbReference>
<evidence type="ECO:0000256" key="14">
    <source>
        <dbReference type="ARBA" id="ARBA00022989"/>
    </source>
</evidence>
<dbReference type="SUPFAM" id="SSF69065">
    <property type="entry name" value="RNase III domain-like"/>
    <property type="match status" value="2"/>
</dbReference>
<dbReference type="PROSITE" id="PS50142">
    <property type="entry name" value="RNASE_3_2"/>
    <property type="match status" value="2"/>
</dbReference>
<evidence type="ECO:0000256" key="12">
    <source>
        <dbReference type="ARBA" id="ARBA00022892"/>
    </source>
</evidence>
<dbReference type="Gene3D" id="3.40.50.300">
    <property type="entry name" value="P-loop containing nucleotide triphosphate hydrolases"/>
    <property type="match status" value="2"/>
</dbReference>
<dbReference type="GO" id="GO:0015031">
    <property type="term" value="P:protein transport"/>
    <property type="evidence" value="ECO:0007669"/>
    <property type="project" value="UniProtKB-KW"/>
</dbReference>
<dbReference type="EMBL" id="JAHCVI010000001">
    <property type="protein sequence ID" value="KAG7294356.1"/>
    <property type="molecule type" value="Genomic_DNA"/>
</dbReference>
<accession>A0AAD4F6T6</accession>
<sequence>MTARAYQVEMLEESLKQNIIVALQIAWFLAPTVSLADQQFEAIRAQIPAVQSKLIRGSDNVDAWSTKPGVWDAVLDNTRIVVSTYQILFDAVSHALVPLPAIGLIVIDEAHNCVGKNAVKRLMAEHYVPSKAKGRPVPHILGLTASPLMRSNLDDLESLEHALDAVCKTPSRHRDELMAQVNRPEMKTISCGHIPEPEGAAHRTPTMTRLKTVYDELDLKQDPYVKKLLADNTPRSRERLTKAFRYQETYCRSQMESFFRRAGEICLHIGPWAAEWYIYTVVSIFLKDTGTLNLENDSLADQERRYLADAFLKLDVRPPPAIPTNLSPKVQALLNALESHEGHPLGIIFVKERATVAVLSHILFVHPKTASRYRVGSMVGTSKTPGRRQDFLDLSQKDYLLSLQAFRKGTTNLLVATSVLEEGIDVPACNLVICFDKPDNLKSFIQRRGRARMSESQLYLLVEDESDASSSGWQNLEQEMKRKYEDDMRENERLEKIEDCEDLDYPVLRVEETGAQINIQDAKQHLEHFCATLSTRKFVDWSPFYVVHDLEGRPIDAHQAALRKATVHLPVSLAPELRCVESLYAWSSEANACKDAAFQAYAKLYEAGLVNRNLLPIKETDLLKDPETRAGLAVVREQFNPWPLVARAWGAGAATSRRKVTISRHDGLVCAQFELVLPVSVPYMEPFTLYWDHTSSWVVSMDPDTDMSGEVVKDGNHTSTLLALAFGHRWQVDMEKQYPVRFVCLDQDISLADIGAKEISAELMGVVGSTHLIRDTANVNHPHFCLSWLPTKPSVDLVGKADLGFDEAPEDTPYVAVKNWPKKAGFFRPLDPNTTPIPSSKPYPKVLPASQLRVDNIPAVYTHVGLLIPAITHALEAHLVARDLLESRLEQTGITDLSLVVTAISASAARGPTDYERIEFLGDSILKFYLKYPEGCLSPLKDKIVSNSRLFKAAVDFGLDRYIVHKAYTLHKWRPTYVEDLLENPPSVTETRKLSTKILADVVEALIGTAFISGGIPKALSCMSLFLPEFDWFSIEKGRELLYNEAPADEFLGDAILDYVVVTPLRHHLPAPLPNSSLHLLRTALVNADILAFLVMEWTTTQTATDISTTNPSPNTTTAAAAEVHLTSRPVPVPLSSFLRHASPELAALQHATALRHARLRPALLDALRRGASYPWTLLGRLQAQKVYSDVFESVLGAVWVDSGSLAACEAVVERAGVLALMRRLVDGRVWCLHPKEELGRLAGAGGGRDKSFKMPLNLFRVAGDFSHLASIFILLHKIVQLKSCSGISFKSQVLYLIVYVTRYLDLPWTHSPYNFIFKVLFISSQLYTIYLMAKAYKPTNDANLDTFRVEYLLGFAGVLALLFPAKYTLLEVCWAFSIWLESVAILPQLFMLQRTGEAEAITAHYLFALGTYRALYIPNWIYRYATEPTHKIDTIAVVAGVLQTVLYSDFFWIYYTKVMKGEKFKLPV</sequence>
<keyword evidence="3 19" id="KW-0813">Transport</keyword>
<dbReference type="PANTHER" id="PTHR14950">
    <property type="entry name" value="DICER-RELATED"/>
    <property type="match status" value="1"/>
</dbReference>
<evidence type="ECO:0000313" key="24">
    <source>
        <dbReference type="EMBL" id="KAG7294356.1"/>
    </source>
</evidence>
<keyword evidence="10 19" id="KW-0256">Endoplasmic reticulum</keyword>
<evidence type="ECO:0000259" key="21">
    <source>
        <dbReference type="PROSITE" id="PS51192"/>
    </source>
</evidence>
<dbReference type="Pfam" id="PF00636">
    <property type="entry name" value="Ribonuclease_3"/>
    <property type="match status" value="2"/>
</dbReference>
<comment type="subcellular location">
    <subcellularLocation>
        <location evidence="1 19">Endoplasmic reticulum membrane</location>
        <topology evidence="1 19">Multi-pass membrane protein</topology>
    </subcellularLocation>
</comment>
<dbReference type="PANTHER" id="PTHR14950:SF37">
    <property type="entry name" value="ENDORIBONUCLEASE DICER"/>
    <property type="match status" value="1"/>
</dbReference>
<keyword evidence="25" id="KW-1185">Reference proteome</keyword>
<evidence type="ECO:0000256" key="19">
    <source>
        <dbReference type="RuleBase" id="RU000634"/>
    </source>
</evidence>
<comment type="caution">
    <text evidence="24">The sequence shown here is derived from an EMBL/GenBank/DDBJ whole genome shotgun (WGS) entry which is preliminary data.</text>
</comment>
<keyword evidence="17 19" id="KW-0675">Receptor</keyword>
<evidence type="ECO:0000256" key="13">
    <source>
        <dbReference type="ARBA" id="ARBA00022927"/>
    </source>
</evidence>
<dbReference type="PROSITE" id="PS00952">
    <property type="entry name" value="ER_LUMEN_RECEPTOR_2"/>
    <property type="match status" value="1"/>
</dbReference>
<dbReference type="GO" id="GO:0046923">
    <property type="term" value="F:ER retention sequence binding"/>
    <property type="evidence" value="ECO:0007669"/>
    <property type="project" value="InterPro"/>
</dbReference>
<keyword evidence="8" id="KW-0378">Hydrolase</keyword>
<feature type="domain" description="Helicase ATP-binding" evidence="21">
    <location>
        <begin position="26"/>
        <end position="165"/>
    </location>
</feature>
<dbReference type="PROSITE" id="PS51194">
    <property type="entry name" value="HELICASE_CTER"/>
    <property type="match status" value="1"/>
</dbReference>
<dbReference type="Gene3D" id="1.10.1520.10">
    <property type="entry name" value="Ribonuclease III domain"/>
    <property type="match status" value="2"/>
</dbReference>
<organism evidence="24 25">
    <name type="scientific">Staphylotrichum longicolle</name>
    <dbReference type="NCBI Taxonomy" id="669026"/>
    <lineage>
        <taxon>Eukaryota</taxon>
        <taxon>Fungi</taxon>
        <taxon>Dikarya</taxon>
        <taxon>Ascomycota</taxon>
        <taxon>Pezizomycotina</taxon>
        <taxon>Sordariomycetes</taxon>
        <taxon>Sordariomycetidae</taxon>
        <taxon>Sordariales</taxon>
        <taxon>Chaetomiaceae</taxon>
        <taxon>Staphylotrichum</taxon>
    </lineage>
</organism>
<evidence type="ECO:0000256" key="8">
    <source>
        <dbReference type="ARBA" id="ARBA00022801"/>
    </source>
</evidence>
<comment type="similarity">
    <text evidence="18">Belongs to the helicase family. Dicer subfamily.</text>
</comment>
<name>A0AAD4F6T6_9PEZI</name>
<keyword evidence="7" id="KW-0547">Nucleotide-binding</keyword>
<keyword evidence="6" id="KW-0677">Repeat</keyword>
<dbReference type="SUPFAM" id="SSF52540">
    <property type="entry name" value="P-loop containing nucleoside triphosphate hydrolases"/>
    <property type="match status" value="1"/>
</dbReference>
<keyword evidence="15" id="KW-0051">Antiviral defense</keyword>
<evidence type="ECO:0000256" key="18">
    <source>
        <dbReference type="PROSITE-ProRule" id="PRU00657"/>
    </source>
</evidence>
<dbReference type="GO" id="GO:0006621">
    <property type="term" value="P:protein retention in ER lumen"/>
    <property type="evidence" value="ECO:0007669"/>
    <property type="project" value="InterPro"/>
</dbReference>
<evidence type="ECO:0000256" key="6">
    <source>
        <dbReference type="ARBA" id="ARBA00022737"/>
    </source>
</evidence>
<dbReference type="InterPro" id="IPR000999">
    <property type="entry name" value="RNase_III_dom"/>
</dbReference>
<evidence type="ECO:0000256" key="9">
    <source>
        <dbReference type="ARBA" id="ARBA00022806"/>
    </source>
</evidence>
<keyword evidence="18" id="KW-0694">RNA-binding</keyword>
<dbReference type="CDD" id="cd18802">
    <property type="entry name" value="SF2_C_dicer"/>
    <property type="match status" value="1"/>
</dbReference>
<dbReference type="InterPro" id="IPR011545">
    <property type="entry name" value="DEAD/DEAH_box_helicase_dom"/>
</dbReference>
<dbReference type="InterPro" id="IPR038248">
    <property type="entry name" value="Dicer_dimer_sf"/>
</dbReference>
<evidence type="ECO:0000256" key="3">
    <source>
        <dbReference type="ARBA" id="ARBA00022448"/>
    </source>
</evidence>
<proteinExistence type="inferred from homology"/>
<evidence type="ECO:0000256" key="2">
    <source>
        <dbReference type="ARBA" id="ARBA00010120"/>
    </source>
</evidence>
<evidence type="ECO:0000256" key="5">
    <source>
        <dbReference type="ARBA" id="ARBA00022721"/>
    </source>
</evidence>
<dbReference type="PROSITE" id="PS51327">
    <property type="entry name" value="DICER_DSRBF"/>
    <property type="match status" value="1"/>
</dbReference>
<keyword evidence="4 19" id="KW-0812">Transmembrane</keyword>
<evidence type="ECO:0000259" key="23">
    <source>
        <dbReference type="PROSITE" id="PS51327"/>
    </source>
</evidence>
<keyword evidence="16 19" id="KW-0472">Membrane</keyword>
<evidence type="ECO:0000256" key="17">
    <source>
        <dbReference type="ARBA" id="ARBA00023170"/>
    </source>
</evidence>
<dbReference type="Pfam" id="PF00270">
    <property type="entry name" value="DEAD"/>
    <property type="match status" value="1"/>
</dbReference>
<gene>
    <name evidence="24" type="ORF">NEMBOFW57_004427</name>
</gene>
<protein>
    <recommendedName>
        <fullName evidence="19">ER lumen protein-retaining receptor</fullName>
    </recommendedName>
</protein>
<dbReference type="GO" id="GO:0005634">
    <property type="term" value="C:nucleus"/>
    <property type="evidence" value="ECO:0007669"/>
    <property type="project" value="TreeGrafter"/>
</dbReference>
<dbReference type="InterPro" id="IPR036389">
    <property type="entry name" value="RNase_III_sf"/>
</dbReference>
<evidence type="ECO:0000256" key="10">
    <source>
        <dbReference type="ARBA" id="ARBA00022824"/>
    </source>
</evidence>
<feature type="transmembrane region" description="Helical" evidence="19">
    <location>
        <begin position="1404"/>
        <end position="1423"/>
    </location>
</feature>
<dbReference type="SMART" id="SM00535">
    <property type="entry name" value="RIBOc"/>
    <property type="match status" value="2"/>
</dbReference>
<dbReference type="InterPro" id="IPR000133">
    <property type="entry name" value="ER_ret_rcpt"/>
</dbReference>
<dbReference type="GO" id="GO:0050688">
    <property type="term" value="P:regulation of defense response to virus"/>
    <property type="evidence" value="ECO:0007669"/>
    <property type="project" value="UniProtKB-KW"/>
</dbReference>
<keyword evidence="14 19" id="KW-1133">Transmembrane helix</keyword>
<feature type="domain" description="Dicer dsRNA-binding fold" evidence="23">
    <location>
        <begin position="522"/>
        <end position="624"/>
    </location>
</feature>
<evidence type="ECO:0000256" key="15">
    <source>
        <dbReference type="ARBA" id="ARBA00023118"/>
    </source>
</evidence>
<feature type="transmembrane region" description="Helical" evidence="19">
    <location>
        <begin position="1435"/>
        <end position="1456"/>
    </location>
</feature>
<dbReference type="InterPro" id="IPR001650">
    <property type="entry name" value="Helicase_C-like"/>
</dbReference>
<dbReference type="SMART" id="SM00490">
    <property type="entry name" value="HELICc"/>
    <property type="match status" value="1"/>
</dbReference>
<evidence type="ECO:0000256" key="1">
    <source>
        <dbReference type="ARBA" id="ARBA00004477"/>
    </source>
</evidence>
<dbReference type="Proteomes" id="UP001197093">
    <property type="component" value="Unassembled WGS sequence"/>
</dbReference>
<dbReference type="Pfam" id="PF03368">
    <property type="entry name" value="Dicer_dimer"/>
    <property type="match status" value="1"/>
</dbReference>
<keyword evidence="9" id="KW-0347">Helicase</keyword>
<feature type="domain" description="Helicase C-terminal" evidence="22">
    <location>
        <begin position="329"/>
        <end position="496"/>
    </location>
</feature>
<evidence type="ECO:0000256" key="4">
    <source>
        <dbReference type="ARBA" id="ARBA00022692"/>
    </source>
</evidence>
<keyword evidence="5" id="KW-0930">Antiviral protein</keyword>
<dbReference type="Pfam" id="PF00810">
    <property type="entry name" value="ER_lumen_recept"/>
    <property type="match status" value="1"/>
</dbReference>
<feature type="domain" description="RNase III" evidence="20">
    <location>
        <begin position="882"/>
        <end position="1015"/>
    </location>
</feature>
<dbReference type="GO" id="GO:0004386">
    <property type="term" value="F:helicase activity"/>
    <property type="evidence" value="ECO:0007669"/>
    <property type="project" value="UniProtKB-KW"/>
</dbReference>
<dbReference type="InterPro" id="IPR014001">
    <property type="entry name" value="Helicase_ATP-bd"/>
</dbReference>
<dbReference type="PROSITE" id="PS51192">
    <property type="entry name" value="HELICASE_ATP_BIND_1"/>
    <property type="match status" value="1"/>
</dbReference>
<dbReference type="Gene3D" id="3.30.160.380">
    <property type="entry name" value="Dicer dimerisation domain"/>
    <property type="match status" value="1"/>
</dbReference>
<evidence type="ECO:0000256" key="7">
    <source>
        <dbReference type="ARBA" id="ARBA00022741"/>
    </source>
</evidence>
<dbReference type="GO" id="GO:0016192">
    <property type="term" value="P:vesicle-mediated transport"/>
    <property type="evidence" value="ECO:0007669"/>
    <property type="project" value="UniProtKB-KW"/>
</dbReference>
<dbReference type="GO" id="GO:0051607">
    <property type="term" value="P:defense response to virus"/>
    <property type="evidence" value="ECO:0007669"/>
    <property type="project" value="UniProtKB-KW"/>
</dbReference>
<dbReference type="GO" id="GO:0005524">
    <property type="term" value="F:ATP binding"/>
    <property type="evidence" value="ECO:0007669"/>
    <property type="project" value="UniProtKB-KW"/>
</dbReference>
<comment type="caution">
    <text evidence="19">Lacks conserved residue(s) required for the propagation of feature annotation.</text>
</comment>
<dbReference type="Pfam" id="PF00271">
    <property type="entry name" value="Helicase_C"/>
    <property type="match status" value="1"/>
</dbReference>
<keyword evidence="13 19" id="KW-0653">Protein transport</keyword>
<dbReference type="GO" id="GO:0030422">
    <property type="term" value="P:siRNA processing"/>
    <property type="evidence" value="ECO:0007669"/>
    <property type="project" value="TreeGrafter"/>
</dbReference>
<evidence type="ECO:0000313" key="25">
    <source>
        <dbReference type="Proteomes" id="UP001197093"/>
    </source>
</evidence>
<evidence type="ECO:0000259" key="22">
    <source>
        <dbReference type="PROSITE" id="PS51194"/>
    </source>
</evidence>
<comment type="similarity">
    <text evidence="2 19">Belongs to the ERD2 family.</text>
</comment>
<keyword evidence="12" id="KW-0931">ER-Golgi transport</keyword>
<dbReference type="CDD" id="cd00593">
    <property type="entry name" value="RIBOc"/>
    <property type="match status" value="2"/>
</dbReference>
<evidence type="ECO:0000259" key="20">
    <source>
        <dbReference type="PROSITE" id="PS50142"/>
    </source>
</evidence>
<reference evidence="24" key="1">
    <citation type="submission" date="2023-02" db="EMBL/GenBank/DDBJ databases">
        <authorList>
            <person name="Palmer J.M."/>
        </authorList>
    </citation>
    <scope>NUCLEOTIDE SEQUENCE</scope>
    <source>
        <strain evidence="24">FW57</strain>
    </source>
</reference>
<dbReference type="PROSITE" id="PS00951">
    <property type="entry name" value="ER_LUMEN_RECEPTOR_1"/>
    <property type="match status" value="1"/>
</dbReference>
<dbReference type="PRINTS" id="PR00660">
    <property type="entry name" value="ERLUMENR"/>
</dbReference>
<keyword evidence="11" id="KW-0067">ATP-binding</keyword>